<dbReference type="SMART" id="SM00471">
    <property type="entry name" value="HDc"/>
    <property type="match status" value="1"/>
</dbReference>
<comment type="caution">
    <text evidence="2">The sequence shown here is derived from an EMBL/GenBank/DDBJ whole genome shotgun (WGS) entry which is preliminary data.</text>
</comment>
<dbReference type="Gene3D" id="1.20.58.1910">
    <property type="match status" value="1"/>
</dbReference>
<dbReference type="AlphaFoldDB" id="A0A084A7I0"/>
<evidence type="ECO:0000313" key="3">
    <source>
        <dbReference type="Proteomes" id="UP000028401"/>
    </source>
</evidence>
<feature type="domain" description="HD/PDEase" evidence="1">
    <location>
        <begin position="47"/>
        <end position="163"/>
    </location>
</feature>
<organism evidence="2 3">
    <name type="scientific">Lactococcus cremoris subsp. cremoris GE214</name>
    <dbReference type="NCBI Taxonomy" id="1415168"/>
    <lineage>
        <taxon>Bacteria</taxon>
        <taxon>Bacillati</taxon>
        <taxon>Bacillota</taxon>
        <taxon>Bacilli</taxon>
        <taxon>Lactobacillales</taxon>
        <taxon>Streptococcaceae</taxon>
        <taxon>Lactococcus</taxon>
        <taxon>Lactococcus cremoris subsp. cremoris</taxon>
    </lineage>
</organism>
<evidence type="ECO:0000259" key="1">
    <source>
        <dbReference type="SMART" id="SM00471"/>
    </source>
</evidence>
<dbReference type="InterPro" id="IPR003607">
    <property type="entry name" value="HD/PDEase_dom"/>
</dbReference>
<gene>
    <name evidence="2" type="ORF">U725_02589</name>
</gene>
<name>A0A084A7I0_LACLC</name>
<dbReference type="PATRIC" id="fig|1415168.3.peg.2638"/>
<protein>
    <submittedName>
        <fullName evidence="2">Putative phosphohydrolase</fullName>
    </submittedName>
</protein>
<dbReference type="Pfam" id="PF01966">
    <property type="entry name" value="HD"/>
    <property type="match status" value="1"/>
</dbReference>
<dbReference type="InterPro" id="IPR006674">
    <property type="entry name" value="HD_domain"/>
</dbReference>
<dbReference type="SUPFAM" id="SSF109604">
    <property type="entry name" value="HD-domain/PDEase-like"/>
    <property type="match status" value="1"/>
</dbReference>
<proteinExistence type="predicted"/>
<evidence type="ECO:0000313" key="2">
    <source>
        <dbReference type="EMBL" id="KEY61259.1"/>
    </source>
</evidence>
<dbReference type="GO" id="GO:0016787">
    <property type="term" value="F:hydrolase activity"/>
    <property type="evidence" value="ECO:0007669"/>
    <property type="project" value="UniProtKB-KW"/>
</dbReference>
<sequence length="244" mass="28068">MLLSSNPERKLNKNQKDGSSRFFVIIKFMNKLEEIANFARKIHSGSNDGHGFDHIERVVNLAQKILLTEPSADSDLVLAACYLHDTYDEKLTTDVPKQKTKVLNFLNDIGISKKVSDEIFSIIDNMSFSSNLSEKKALTLNGQIVQDADRLDAMGAWGIVRTLEYGWAKNRVIYDPNHQPLTYKSKEDYHAQQDNSTLNHFYEKLFLLKDLLNTTEGKRLGEKRDKIMHLFVSEIEQEYEESHL</sequence>
<dbReference type="PANTHER" id="PTHR33594">
    <property type="entry name" value="SUPERFAMILY HYDROLASE, PUTATIVE (AFU_ORTHOLOGUE AFUA_1G03035)-RELATED"/>
    <property type="match status" value="1"/>
</dbReference>
<accession>A0A084A7I0</accession>
<reference evidence="2 3" key="1">
    <citation type="submission" date="2014-06" db="EMBL/GenBank/DDBJ databases">
        <title>Draft genome sequence of the putrescine producing strain Lactococcus lactis subsp cremoris GE214.</title>
        <authorList>
            <person name="Ladero V."/>
            <person name="Linares D.M."/>
            <person name="del Rio B."/>
            <person name="Mayo B."/>
            <person name="Martin M.C."/>
            <person name="Fernandez M."/>
            <person name="Alvarez M.A."/>
        </authorList>
    </citation>
    <scope>NUCLEOTIDE SEQUENCE [LARGE SCALE GENOMIC DNA]</scope>
    <source>
        <strain evidence="2 3">GE214</strain>
    </source>
</reference>
<keyword evidence="2" id="KW-0378">Hydrolase</keyword>
<dbReference type="PANTHER" id="PTHR33594:SF1">
    <property type="entry name" value="HD_PDEASE DOMAIN-CONTAINING PROTEIN"/>
    <property type="match status" value="1"/>
</dbReference>
<dbReference type="Proteomes" id="UP000028401">
    <property type="component" value="Unassembled WGS sequence"/>
</dbReference>
<dbReference type="Gene3D" id="1.10.472.50">
    <property type="entry name" value="HD-domain/PDEase-like"/>
    <property type="match status" value="1"/>
</dbReference>
<dbReference type="CDD" id="cd00077">
    <property type="entry name" value="HDc"/>
    <property type="match status" value="1"/>
</dbReference>
<dbReference type="EMBL" id="AZSI01000204">
    <property type="protein sequence ID" value="KEY61259.1"/>
    <property type="molecule type" value="Genomic_DNA"/>
</dbReference>